<protein>
    <submittedName>
        <fullName evidence="1">Uncharacterized protein</fullName>
    </submittedName>
</protein>
<name>A0AAD4D0L2_9FUNG</name>
<gene>
    <name evidence="1" type="ORF">BGZ95_007268</name>
</gene>
<evidence type="ECO:0000313" key="2">
    <source>
        <dbReference type="Proteomes" id="UP001194580"/>
    </source>
</evidence>
<proteinExistence type="predicted"/>
<reference evidence="1" key="1">
    <citation type="journal article" date="2020" name="Fungal Divers.">
        <title>Resolving the Mortierellaceae phylogeny through synthesis of multi-gene phylogenetics and phylogenomics.</title>
        <authorList>
            <person name="Vandepol N."/>
            <person name="Liber J."/>
            <person name="Desiro A."/>
            <person name="Na H."/>
            <person name="Kennedy M."/>
            <person name="Barry K."/>
            <person name="Grigoriev I.V."/>
            <person name="Miller A.N."/>
            <person name="O'Donnell K."/>
            <person name="Stajich J.E."/>
            <person name="Bonito G."/>
        </authorList>
    </citation>
    <scope>NUCLEOTIDE SEQUENCE</scope>
    <source>
        <strain evidence="1">NRRL 28262</strain>
    </source>
</reference>
<dbReference type="EMBL" id="JAAAIL010003517">
    <property type="protein sequence ID" value="KAG0250218.1"/>
    <property type="molecule type" value="Genomic_DNA"/>
</dbReference>
<dbReference type="Proteomes" id="UP001194580">
    <property type="component" value="Unassembled WGS sequence"/>
</dbReference>
<keyword evidence="2" id="KW-1185">Reference proteome</keyword>
<dbReference type="AlphaFoldDB" id="A0AAD4D0L2"/>
<accession>A0AAD4D0L2</accession>
<organism evidence="1 2">
    <name type="scientific">Linnemannia exigua</name>
    <dbReference type="NCBI Taxonomy" id="604196"/>
    <lineage>
        <taxon>Eukaryota</taxon>
        <taxon>Fungi</taxon>
        <taxon>Fungi incertae sedis</taxon>
        <taxon>Mucoromycota</taxon>
        <taxon>Mortierellomycotina</taxon>
        <taxon>Mortierellomycetes</taxon>
        <taxon>Mortierellales</taxon>
        <taxon>Mortierellaceae</taxon>
        <taxon>Linnemannia</taxon>
    </lineage>
</organism>
<comment type="caution">
    <text evidence="1">The sequence shown here is derived from an EMBL/GenBank/DDBJ whole genome shotgun (WGS) entry which is preliminary data.</text>
</comment>
<evidence type="ECO:0000313" key="1">
    <source>
        <dbReference type="EMBL" id="KAG0250218.1"/>
    </source>
</evidence>
<sequence>MSAQIDLIIEQMEILMEEYPLKINFTNTTTGDPNETPGDYNYTPGGNITLLAYPPFIKTLDQIKVDMLDDAERPDKLNLQAGTVRRTIIGAGRVMVAIKPLFLKKNVNASLPMIQDMRDLLPLIDSVIECSGGNQSDCSGITQLWRDFNDAAVERINEIAETSPHNATLKDLTQQLQNVTNIIEEVFKSRNDSTLPEAGKLLSSIIGIMSGDASIYMDASNGVNLYFEAAKEALKCEGYNITVFADKCLAYGDRTRGLISMVITWLKRTVGAIPIIGPLIINPLLSAIDDILLSAQEGFGTALGKIFGIIMGIIKIFGLLPNTEDEESDPATAAILEFMGISDIAGDCGGKKARCVGLIEIARILLQAAVSIVDGIPLIGWIIAKPLGVLVDLVAKVLEYTASGLITAAMFAINAAAAVINTITLGATTNILGTLTSGLEEIARCWATSEDEDDVDTPPTQSLLSHSKTLTFF</sequence>